<sequence>MPVPLQPIDGVKRGLAEIMTSPNPDASQPALHQGPPASGWVGPPPAPPRFPWNWAVACVLLGWGAGSLFRLRRLLGINILDMFGFWCLVGAGLCAARFFTLMQVADGRRRLLDALERLPGGLVKLVLPPTPHRGRGGAELLVAGENRAWVVATLDVSAAARPKAARKHLVRAAERLAADTQTLVSELAAAGIRWTVAPQPVLVLTRRPVPGPVLEHGAWQVNPEHVAKLFEGRTEGAQAGSSLREALLAWQRARLEGTSHRSGPAGGRAGGSAGRTRR</sequence>
<name>E6SMI5_THEM7</name>
<feature type="compositionally biased region" description="Gly residues" evidence="1">
    <location>
        <begin position="264"/>
        <end position="278"/>
    </location>
</feature>
<organism evidence="3 4">
    <name type="scientific">Thermaerobacter marianensis (strain ATCC 700841 / DSM 12885 / JCM 10246 / 7p75a)</name>
    <dbReference type="NCBI Taxonomy" id="644966"/>
    <lineage>
        <taxon>Bacteria</taxon>
        <taxon>Bacillati</taxon>
        <taxon>Bacillota</taxon>
        <taxon>Clostridia</taxon>
        <taxon>Eubacteriales</taxon>
        <taxon>Clostridiales Family XVII. Incertae Sedis</taxon>
        <taxon>Thermaerobacter</taxon>
    </lineage>
</organism>
<dbReference type="OrthoDB" id="9971149at2"/>
<evidence type="ECO:0000256" key="1">
    <source>
        <dbReference type="SAM" id="MobiDB-lite"/>
    </source>
</evidence>
<gene>
    <name evidence="3" type="ordered locus">Tmar_0320</name>
</gene>
<dbReference type="HOGENOM" id="CLU_1000898_0_0_9"/>
<protein>
    <recommendedName>
        <fullName evidence="5">NERD domain-containing protein</fullName>
    </recommendedName>
</protein>
<reference evidence="3 4" key="1">
    <citation type="journal article" date="2010" name="Stand. Genomic Sci.">
        <title>Complete genome sequence of Thermaerobacter marianensis type strain (7p75a).</title>
        <authorList>
            <person name="Han C."/>
            <person name="Gu W."/>
            <person name="Zhang X."/>
            <person name="Lapidus A."/>
            <person name="Nolan M."/>
            <person name="Copeland A."/>
            <person name="Lucas S."/>
            <person name="Del Rio T.G."/>
            <person name="Tice H."/>
            <person name="Cheng J.F."/>
            <person name="Tapia R."/>
            <person name="Goodwin L."/>
            <person name="Pitluck S."/>
            <person name="Pagani I."/>
            <person name="Ivanova N."/>
            <person name="Mavromatis K."/>
            <person name="Mikhailova N."/>
            <person name="Pati A."/>
            <person name="Chen A."/>
            <person name="Palaniappan K."/>
            <person name="Land M."/>
            <person name="Hauser L."/>
            <person name="Chang Y.J."/>
            <person name="Jeffries C.D."/>
            <person name="Schneider S."/>
            <person name="Rohde M."/>
            <person name="Goker M."/>
            <person name="Pukall R."/>
            <person name="Woyke T."/>
            <person name="Bristow J."/>
            <person name="Eisen J.A."/>
            <person name="Markowitz V."/>
            <person name="Hugenholtz P."/>
            <person name="Kyrpides N.C."/>
            <person name="Klenk H.P."/>
            <person name="Detter J.C."/>
        </authorList>
    </citation>
    <scope>NUCLEOTIDE SEQUENCE [LARGE SCALE GENOMIC DNA]</scope>
    <source>
        <strain evidence="4">ATCC 700841 / DSM 12885 / JCM 10246 / 7p75a</strain>
    </source>
</reference>
<feature type="region of interest" description="Disordered" evidence="1">
    <location>
        <begin position="22"/>
        <end position="43"/>
    </location>
</feature>
<dbReference type="RefSeq" id="WP_013494750.1">
    <property type="nucleotide sequence ID" value="NC_014831.1"/>
</dbReference>
<evidence type="ECO:0008006" key="5">
    <source>
        <dbReference type="Google" id="ProtNLM"/>
    </source>
</evidence>
<dbReference type="AlphaFoldDB" id="E6SMI5"/>
<keyword evidence="2" id="KW-0812">Transmembrane</keyword>
<feature type="region of interest" description="Disordered" evidence="1">
    <location>
        <begin position="255"/>
        <end position="278"/>
    </location>
</feature>
<dbReference type="Proteomes" id="UP000008915">
    <property type="component" value="Chromosome"/>
</dbReference>
<keyword evidence="2" id="KW-0472">Membrane</keyword>
<accession>E6SMI5</accession>
<feature type="transmembrane region" description="Helical" evidence="2">
    <location>
        <begin position="83"/>
        <end position="102"/>
    </location>
</feature>
<feature type="transmembrane region" description="Helical" evidence="2">
    <location>
        <begin position="52"/>
        <end position="71"/>
    </location>
</feature>
<evidence type="ECO:0000313" key="3">
    <source>
        <dbReference type="EMBL" id="ADU50445.1"/>
    </source>
</evidence>
<keyword evidence="4" id="KW-1185">Reference proteome</keyword>
<reference evidence="4" key="2">
    <citation type="journal article" date="2010" name="Stand. Genomic Sci.">
        <title>Complete genome sequence of Thermaerobacter marianensis type strain (7p75aT).</title>
        <authorList>
            <person name="Han C."/>
            <person name="Gu W."/>
            <person name="Zhang X."/>
            <person name="Lapidus A."/>
            <person name="Nolan M."/>
            <person name="Copeland A."/>
            <person name="Lucas S."/>
            <person name="Glavina Del Rio T."/>
            <person name="Tice H."/>
            <person name="Cheng J."/>
            <person name="Tapia R."/>
            <person name="Goodwin L."/>
            <person name="Pitluck S."/>
            <person name="Pagani I."/>
            <person name="Ivanova N."/>
            <person name="Mavromatis K."/>
            <person name="Mikhailova N."/>
            <person name="Pati A."/>
            <person name="Chen A."/>
            <person name="Palaniappan K."/>
            <person name="Land M."/>
            <person name="Hauser L."/>
            <person name="Chang Y."/>
            <person name="Jeffries C."/>
            <person name="Schneider S."/>
            <person name="Rohde M."/>
            <person name="Goker M."/>
            <person name="Pukall R."/>
            <person name="Woyke T."/>
            <person name="Bristow J."/>
            <person name="Eisen J."/>
            <person name="Markowitz V."/>
            <person name="Hugenholtz P."/>
            <person name="Kyrpides N."/>
            <person name="Klenk H."/>
            <person name="Detter J."/>
        </authorList>
    </citation>
    <scope>NUCLEOTIDE SEQUENCE [LARGE SCALE GENOMIC DNA]</scope>
    <source>
        <strain evidence="4">ATCC 700841 / DSM 12885 / JCM 10246 / 7p75a</strain>
    </source>
</reference>
<proteinExistence type="predicted"/>
<dbReference type="EMBL" id="CP002344">
    <property type="protein sequence ID" value="ADU50445.1"/>
    <property type="molecule type" value="Genomic_DNA"/>
</dbReference>
<evidence type="ECO:0000256" key="2">
    <source>
        <dbReference type="SAM" id="Phobius"/>
    </source>
</evidence>
<dbReference type="STRING" id="644966.Tmar_0320"/>
<keyword evidence="2" id="KW-1133">Transmembrane helix</keyword>
<dbReference type="KEGG" id="tmr:Tmar_0320"/>
<evidence type="ECO:0000313" key="4">
    <source>
        <dbReference type="Proteomes" id="UP000008915"/>
    </source>
</evidence>